<evidence type="ECO:0000259" key="2">
    <source>
        <dbReference type="PROSITE" id="PS50181"/>
    </source>
</evidence>
<sequence length="415" mass="46599">MLHKLPPELVVACTEYLDIRDAFRLGQTSRVLYDVLSTHLWTHLRIHVSTYGSTPCQRDPDTGNCLAHKKSVRFEPPDEARDDRSPDPPTGYMVCEARHPSYTVCPGVFVGKDTDPEDIGRVQRETLSKVQQLTIKIDNSFDPQQIEQIAALFVNSRIMHLRFEAKSAHALSALFGLCAHIPVLTIGIAVEVPLTTLQHLNTALAESESYERLTYLELQNLRFVKPDEISQFSTLMSRARSLHSLFIKGLLSLDRANNDLLPPVLTSGQRNLNALEMYVSPDSADAVCALLQEKGFESLTYLQVDDTVFNSVLWLMENNKIEMPLLRKLNVFGYTTYQLVKQDAEKREHCMNLLEEKCPHLDHVYVKFSSFPPLLVPVSSGGPAGDSRTPISHSGYTQFSNLIYSVSPQTGLLIS</sequence>
<gene>
    <name evidence="3" type="ORF">TRICI_000388</name>
</gene>
<dbReference type="InterPro" id="IPR036047">
    <property type="entry name" value="F-box-like_dom_sf"/>
</dbReference>
<dbReference type="Proteomes" id="UP000761534">
    <property type="component" value="Unassembled WGS sequence"/>
</dbReference>
<protein>
    <recommendedName>
        <fullName evidence="2">F-box domain-containing protein</fullName>
    </recommendedName>
</protein>
<dbReference type="VEuPathDB" id="FungiDB:TRICI_000388"/>
<organism evidence="3 4">
    <name type="scientific">Trichomonascus ciferrii</name>
    <dbReference type="NCBI Taxonomy" id="44093"/>
    <lineage>
        <taxon>Eukaryota</taxon>
        <taxon>Fungi</taxon>
        <taxon>Dikarya</taxon>
        <taxon>Ascomycota</taxon>
        <taxon>Saccharomycotina</taxon>
        <taxon>Dipodascomycetes</taxon>
        <taxon>Dipodascales</taxon>
        <taxon>Trichomonascaceae</taxon>
        <taxon>Trichomonascus</taxon>
        <taxon>Trichomonascus ciferrii complex</taxon>
    </lineage>
</organism>
<reference evidence="3" key="1">
    <citation type="journal article" date="2019" name="G3 (Bethesda)">
        <title>Genome Assemblies of Two Rare Opportunistic Yeast Pathogens: Diutina rugosa (syn. Candida rugosa) and Trichomonascus ciferrii (syn. Candida ciferrii).</title>
        <authorList>
            <person name="Mixao V."/>
            <person name="Saus E."/>
            <person name="Hansen A.P."/>
            <person name="Lass-Florl C."/>
            <person name="Gabaldon T."/>
        </authorList>
    </citation>
    <scope>NUCLEOTIDE SEQUENCE</scope>
    <source>
        <strain evidence="3">CBS 4856</strain>
    </source>
</reference>
<name>A0A642VDH6_9ASCO</name>
<comment type="caution">
    <text evidence="3">The sequence shown here is derived from an EMBL/GenBank/DDBJ whole genome shotgun (WGS) entry which is preliminary data.</text>
</comment>
<feature type="region of interest" description="Disordered" evidence="1">
    <location>
        <begin position="71"/>
        <end position="90"/>
    </location>
</feature>
<dbReference type="InterPro" id="IPR001810">
    <property type="entry name" value="F-box_dom"/>
</dbReference>
<dbReference type="SUPFAM" id="SSF81383">
    <property type="entry name" value="F-box domain"/>
    <property type="match status" value="1"/>
</dbReference>
<accession>A0A642VDH6</accession>
<feature type="domain" description="F-box" evidence="2">
    <location>
        <begin position="1"/>
        <end position="44"/>
    </location>
</feature>
<dbReference type="EMBL" id="SWFS01000034">
    <property type="protein sequence ID" value="KAA8917439.1"/>
    <property type="molecule type" value="Genomic_DNA"/>
</dbReference>
<dbReference type="PROSITE" id="PS50181">
    <property type="entry name" value="FBOX"/>
    <property type="match status" value="1"/>
</dbReference>
<keyword evidence="4" id="KW-1185">Reference proteome</keyword>
<dbReference type="Pfam" id="PF12937">
    <property type="entry name" value="F-box-like"/>
    <property type="match status" value="1"/>
</dbReference>
<dbReference type="AlphaFoldDB" id="A0A642VDH6"/>
<evidence type="ECO:0000313" key="3">
    <source>
        <dbReference type="EMBL" id="KAA8917439.1"/>
    </source>
</evidence>
<evidence type="ECO:0000313" key="4">
    <source>
        <dbReference type="Proteomes" id="UP000761534"/>
    </source>
</evidence>
<feature type="compositionally biased region" description="Basic and acidic residues" evidence="1">
    <location>
        <begin position="72"/>
        <end position="86"/>
    </location>
</feature>
<proteinExistence type="predicted"/>
<evidence type="ECO:0000256" key="1">
    <source>
        <dbReference type="SAM" id="MobiDB-lite"/>
    </source>
</evidence>